<gene>
    <name evidence="1" type="ORF">H257_03279</name>
</gene>
<reference evidence="1" key="1">
    <citation type="submission" date="2013-12" db="EMBL/GenBank/DDBJ databases">
        <title>The Genome Sequence of Aphanomyces astaci APO3.</title>
        <authorList>
            <consortium name="The Broad Institute Genomics Platform"/>
            <person name="Russ C."/>
            <person name="Tyler B."/>
            <person name="van West P."/>
            <person name="Dieguez-Uribeondo J."/>
            <person name="Young S.K."/>
            <person name="Zeng Q."/>
            <person name="Gargeya S."/>
            <person name="Fitzgerald M."/>
            <person name="Abouelleil A."/>
            <person name="Alvarado L."/>
            <person name="Chapman S.B."/>
            <person name="Gainer-Dewar J."/>
            <person name="Goldberg J."/>
            <person name="Griggs A."/>
            <person name="Gujja S."/>
            <person name="Hansen M."/>
            <person name="Howarth C."/>
            <person name="Imamovic A."/>
            <person name="Ireland A."/>
            <person name="Larimer J."/>
            <person name="McCowan C."/>
            <person name="Murphy C."/>
            <person name="Pearson M."/>
            <person name="Poon T.W."/>
            <person name="Priest M."/>
            <person name="Roberts A."/>
            <person name="Saif S."/>
            <person name="Shea T."/>
            <person name="Sykes S."/>
            <person name="Wortman J."/>
            <person name="Nusbaum C."/>
            <person name="Birren B."/>
        </authorList>
    </citation>
    <scope>NUCLEOTIDE SEQUENCE [LARGE SCALE GENOMIC DNA]</scope>
    <source>
        <strain evidence="1">APO3</strain>
    </source>
</reference>
<evidence type="ECO:0000313" key="1">
    <source>
        <dbReference type="EMBL" id="ETV85571.1"/>
    </source>
</evidence>
<sequence>MSGLVAPETLPLTDDILKFTDHATAHFLPLADHERRTWNDDTAINPRICLASVSPPRPLRHQSAQAILDALDSLDAFFLPAAYGSPTASQYFSCAKRFCTALNRRS</sequence>
<dbReference type="EMBL" id="KI913118">
    <property type="protein sequence ID" value="ETV85571.1"/>
    <property type="molecule type" value="Genomic_DNA"/>
</dbReference>
<dbReference type="OrthoDB" id="123817at2759"/>
<proteinExistence type="predicted"/>
<protein>
    <submittedName>
        <fullName evidence="1">Uncharacterized protein</fullName>
    </submittedName>
</protein>
<dbReference type="RefSeq" id="XP_009825589.1">
    <property type="nucleotide sequence ID" value="XM_009827287.1"/>
</dbReference>
<organism evidence="1">
    <name type="scientific">Aphanomyces astaci</name>
    <name type="common">Crayfish plague agent</name>
    <dbReference type="NCBI Taxonomy" id="112090"/>
    <lineage>
        <taxon>Eukaryota</taxon>
        <taxon>Sar</taxon>
        <taxon>Stramenopiles</taxon>
        <taxon>Oomycota</taxon>
        <taxon>Saprolegniomycetes</taxon>
        <taxon>Saprolegniales</taxon>
        <taxon>Verrucalvaceae</taxon>
        <taxon>Aphanomyces</taxon>
    </lineage>
</organism>
<dbReference type="GeneID" id="20805275"/>
<dbReference type="VEuPathDB" id="FungiDB:H257_03279"/>
<dbReference type="AlphaFoldDB" id="W4H1Y5"/>
<name>W4H1Y5_APHAT</name>
<accession>W4H1Y5</accession>